<organism evidence="1 2">
    <name type="scientific">Ureibacillus suwonensis</name>
    <dbReference type="NCBI Taxonomy" id="313007"/>
    <lineage>
        <taxon>Bacteria</taxon>
        <taxon>Bacillati</taxon>
        <taxon>Bacillota</taxon>
        <taxon>Bacilli</taxon>
        <taxon>Bacillales</taxon>
        <taxon>Caryophanaceae</taxon>
        <taxon>Ureibacillus</taxon>
    </lineage>
</organism>
<gene>
    <name evidence="1" type="ORF">ACFPOH_06715</name>
</gene>
<proteinExistence type="predicted"/>
<dbReference type="Proteomes" id="UP001595978">
    <property type="component" value="Unassembled WGS sequence"/>
</dbReference>
<dbReference type="RefSeq" id="WP_342469248.1">
    <property type="nucleotide sequence ID" value="NZ_JBHSNQ010000055.1"/>
</dbReference>
<reference evidence="2" key="1">
    <citation type="journal article" date="2019" name="Int. J. Syst. Evol. Microbiol.">
        <title>The Global Catalogue of Microorganisms (GCM) 10K type strain sequencing project: providing services to taxonomists for standard genome sequencing and annotation.</title>
        <authorList>
            <consortium name="The Broad Institute Genomics Platform"/>
            <consortium name="The Broad Institute Genome Sequencing Center for Infectious Disease"/>
            <person name="Wu L."/>
            <person name="Ma J."/>
        </authorList>
    </citation>
    <scope>NUCLEOTIDE SEQUENCE [LARGE SCALE GENOMIC DNA]</scope>
    <source>
        <strain evidence="2">CCUG 56331</strain>
    </source>
</reference>
<sequence>MKKERIVLVASAKKGYGKQIIERQLAAMKKESASIQEKFAKVCGTR</sequence>
<comment type="caution">
    <text evidence="1">The sequence shown here is derived from an EMBL/GenBank/DDBJ whole genome shotgun (WGS) entry which is preliminary data.</text>
</comment>
<name>A0ABW0RDS3_9BACL</name>
<keyword evidence="2" id="KW-1185">Reference proteome</keyword>
<dbReference type="EMBL" id="JBHSNQ010000055">
    <property type="protein sequence ID" value="MFC5541470.1"/>
    <property type="molecule type" value="Genomic_DNA"/>
</dbReference>
<accession>A0ABW0RDS3</accession>
<evidence type="ECO:0000313" key="1">
    <source>
        <dbReference type="EMBL" id="MFC5541470.1"/>
    </source>
</evidence>
<protein>
    <submittedName>
        <fullName evidence="1">Uncharacterized protein</fullName>
    </submittedName>
</protein>
<evidence type="ECO:0000313" key="2">
    <source>
        <dbReference type="Proteomes" id="UP001595978"/>
    </source>
</evidence>